<evidence type="ECO:0000259" key="7">
    <source>
        <dbReference type="Pfam" id="PF08281"/>
    </source>
</evidence>
<evidence type="ECO:0000256" key="1">
    <source>
        <dbReference type="ARBA" id="ARBA00010641"/>
    </source>
</evidence>
<dbReference type="NCBIfam" id="TIGR02937">
    <property type="entry name" value="sigma70-ECF"/>
    <property type="match status" value="1"/>
</dbReference>
<sequence length="298" mass="32248">MTDEFDDVWRRDRRRVLDVAYRMLGSVTDAEEAVQEAFLRLARQGLGDLADARGWLITTTARICLDRLRAEKTRSAYVGPWLPEPVVDLPGGGPDPADRITMDDSVRMALLIMLESLSPAERTAFVLHDVFGLSFTEVGDVVGRAPAACRQLASRARRHLHGRPRFQVDSALRRRVTERFVAACRNGNLDELVAVLDPEVTGEFDSAGLIPGAPLAAVTGSDEVARTLAATFIGVPAVFEVADVNAAPGVLVRLGSRVVTVISLEISDGRVAVLHAVGNPAKLSRLNRPARTQDQAPG</sequence>
<dbReference type="InterPro" id="IPR036388">
    <property type="entry name" value="WH-like_DNA-bd_sf"/>
</dbReference>
<keyword evidence="9" id="KW-1185">Reference proteome</keyword>
<dbReference type="SUPFAM" id="SSF54427">
    <property type="entry name" value="NTF2-like"/>
    <property type="match status" value="1"/>
</dbReference>
<dbReference type="Proteomes" id="UP001519332">
    <property type="component" value="Unassembled WGS sequence"/>
</dbReference>
<feature type="domain" description="RNA polymerase sigma-70 region 2" evidence="6">
    <location>
        <begin position="10"/>
        <end position="72"/>
    </location>
</feature>
<comment type="similarity">
    <text evidence="1">Belongs to the sigma-70 factor family. ECF subfamily.</text>
</comment>
<dbReference type="InterPro" id="IPR014284">
    <property type="entry name" value="RNA_pol_sigma-70_dom"/>
</dbReference>
<comment type="caution">
    <text evidence="8">The sequence shown here is derived from an EMBL/GenBank/DDBJ whole genome shotgun (WGS) entry which is preliminary data.</text>
</comment>
<evidence type="ECO:0000313" key="9">
    <source>
        <dbReference type="Proteomes" id="UP001519332"/>
    </source>
</evidence>
<dbReference type="NCBIfam" id="NF007214">
    <property type="entry name" value="PRK09636.1"/>
    <property type="match status" value="1"/>
</dbReference>
<dbReference type="Gene3D" id="1.10.1740.10">
    <property type="match status" value="1"/>
</dbReference>
<gene>
    <name evidence="8" type="ORF">JOF56_007469</name>
</gene>
<evidence type="ECO:0000256" key="5">
    <source>
        <dbReference type="ARBA" id="ARBA00023163"/>
    </source>
</evidence>
<evidence type="ECO:0000256" key="3">
    <source>
        <dbReference type="ARBA" id="ARBA00023015"/>
    </source>
</evidence>
<evidence type="ECO:0000256" key="4">
    <source>
        <dbReference type="ARBA" id="ARBA00023082"/>
    </source>
</evidence>
<dbReference type="Pfam" id="PF08281">
    <property type="entry name" value="Sigma70_r4_2"/>
    <property type="match status" value="1"/>
</dbReference>
<name>A0ABS4TSX5_9PSEU</name>
<dbReference type="InterPro" id="IPR013325">
    <property type="entry name" value="RNA_pol_sigma_r2"/>
</dbReference>
<protein>
    <submittedName>
        <fullName evidence="8">RNA polymerase sigma-70 factor (ECF subfamily)</fullName>
    </submittedName>
</protein>
<dbReference type="InterPro" id="IPR013249">
    <property type="entry name" value="RNA_pol_sigma70_r4_t2"/>
</dbReference>
<organism evidence="8 9">
    <name type="scientific">Kibdelosporangium banguiense</name>
    <dbReference type="NCBI Taxonomy" id="1365924"/>
    <lineage>
        <taxon>Bacteria</taxon>
        <taxon>Bacillati</taxon>
        <taxon>Actinomycetota</taxon>
        <taxon>Actinomycetes</taxon>
        <taxon>Pseudonocardiales</taxon>
        <taxon>Pseudonocardiaceae</taxon>
        <taxon>Kibdelosporangium</taxon>
    </lineage>
</organism>
<dbReference type="InterPro" id="IPR052704">
    <property type="entry name" value="ECF_Sigma-70_Domain"/>
</dbReference>
<dbReference type="PANTHER" id="PTHR30173:SF43">
    <property type="entry name" value="ECF RNA POLYMERASE SIGMA FACTOR SIGI-RELATED"/>
    <property type="match status" value="1"/>
</dbReference>
<feature type="domain" description="RNA polymerase sigma factor 70 region 4 type 2" evidence="7">
    <location>
        <begin position="108"/>
        <end position="160"/>
    </location>
</feature>
<dbReference type="RefSeq" id="WP_209644078.1">
    <property type="nucleotide sequence ID" value="NZ_JAGINW010000001.1"/>
</dbReference>
<reference evidence="8 9" key="1">
    <citation type="submission" date="2021-03" db="EMBL/GenBank/DDBJ databases">
        <title>Sequencing the genomes of 1000 actinobacteria strains.</title>
        <authorList>
            <person name="Klenk H.-P."/>
        </authorList>
    </citation>
    <scope>NUCLEOTIDE SEQUENCE [LARGE SCALE GENOMIC DNA]</scope>
    <source>
        <strain evidence="8 9">DSM 46670</strain>
    </source>
</reference>
<dbReference type="PANTHER" id="PTHR30173">
    <property type="entry name" value="SIGMA 19 FACTOR"/>
    <property type="match status" value="1"/>
</dbReference>
<dbReference type="Gene3D" id="1.10.10.10">
    <property type="entry name" value="Winged helix-like DNA-binding domain superfamily/Winged helix DNA-binding domain"/>
    <property type="match status" value="1"/>
</dbReference>
<dbReference type="SUPFAM" id="SSF88659">
    <property type="entry name" value="Sigma3 and sigma4 domains of RNA polymerase sigma factors"/>
    <property type="match status" value="1"/>
</dbReference>
<keyword evidence="4" id="KW-0731">Sigma factor</keyword>
<dbReference type="Pfam" id="PF04542">
    <property type="entry name" value="Sigma70_r2"/>
    <property type="match status" value="1"/>
</dbReference>
<comment type="subunit">
    <text evidence="2">Interacts transiently with the RNA polymerase catalytic core formed by RpoA, RpoB, RpoC and RpoZ (2 alpha, 1 beta, 1 beta' and 1 omega subunit) to form the RNA polymerase holoenzyme that can initiate transcription.</text>
</comment>
<accession>A0ABS4TSX5</accession>
<keyword evidence="5" id="KW-0804">Transcription</keyword>
<dbReference type="EMBL" id="JAGINW010000001">
    <property type="protein sequence ID" value="MBP2327084.1"/>
    <property type="molecule type" value="Genomic_DNA"/>
</dbReference>
<dbReference type="InterPro" id="IPR032710">
    <property type="entry name" value="NTF2-like_dom_sf"/>
</dbReference>
<dbReference type="InterPro" id="IPR013324">
    <property type="entry name" value="RNA_pol_sigma_r3/r4-like"/>
</dbReference>
<dbReference type="InterPro" id="IPR007627">
    <property type="entry name" value="RNA_pol_sigma70_r2"/>
</dbReference>
<keyword evidence="3" id="KW-0805">Transcription regulation</keyword>
<evidence type="ECO:0000313" key="8">
    <source>
        <dbReference type="EMBL" id="MBP2327084.1"/>
    </source>
</evidence>
<proteinExistence type="inferred from homology"/>
<dbReference type="SUPFAM" id="SSF88946">
    <property type="entry name" value="Sigma2 domain of RNA polymerase sigma factors"/>
    <property type="match status" value="1"/>
</dbReference>
<evidence type="ECO:0000259" key="6">
    <source>
        <dbReference type="Pfam" id="PF04542"/>
    </source>
</evidence>
<evidence type="ECO:0000256" key="2">
    <source>
        <dbReference type="ARBA" id="ARBA00011344"/>
    </source>
</evidence>